<dbReference type="InterPro" id="IPR005952">
    <property type="entry name" value="Phosphogly_mut1"/>
</dbReference>
<name>A0AAN9ZH02_9ORTH</name>
<evidence type="ECO:0000256" key="3">
    <source>
        <dbReference type="ARBA" id="ARBA00023152"/>
    </source>
</evidence>
<sequence>MNERHFGNLTGMKRFDAVTKYGKDEVLKWQYSFDATPPLMDENHKHFTDITEDIRYINGPSAEEMPKGESLKMTLERVQPYWNSIIIPQLKKQKTLLLICHGDVLRSLVKFLNGISDEEIEDVSFLAGVPMVFDLDSEFNPAAPMYFLAEGSLDKAMVSIQAKGRIIMK</sequence>
<dbReference type="GO" id="GO:0016791">
    <property type="term" value="F:phosphatase activity"/>
    <property type="evidence" value="ECO:0007669"/>
    <property type="project" value="UniProtKB-ARBA"/>
</dbReference>
<evidence type="ECO:0000313" key="7">
    <source>
        <dbReference type="Proteomes" id="UP001378592"/>
    </source>
</evidence>
<protein>
    <recommendedName>
        <fullName evidence="2">phosphoglycerate mutase (2,3-diphosphoglycerate-dependent)</fullName>
        <ecNumber evidence="2">5.4.2.11</ecNumber>
    </recommendedName>
</protein>
<dbReference type="GO" id="GO:0006096">
    <property type="term" value="P:glycolytic process"/>
    <property type="evidence" value="ECO:0007669"/>
    <property type="project" value="UniProtKB-KW"/>
</dbReference>
<comment type="caution">
    <text evidence="6">The sequence shown here is derived from an EMBL/GenBank/DDBJ whole genome shotgun (WGS) entry which is preliminary data.</text>
</comment>
<dbReference type="InterPro" id="IPR029033">
    <property type="entry name" value="His_PPase_superfam"/>
</dbReference>
<keyword evidence="7" id="KW-1185">Reference proteome</keyword>
<dbReference type="Proteomes" id="UP001378592">
    <property type="component" value="Unassembled WGS sequence"/>
</dbReference>
<dbReference type="PANTHER" id="PTHR11931">
    <property type="entry name" value="PHOSPHOGLYCERATE MUTASE"/>
    <property type="match status" value="1"/>
</dbReference>
<dbReference type="GO" id="GO:0004619">
    <property type="term" value="F:phosphoglycerate mutase activity"/>
    <property type="evidence" value="ECO:0007669"/>
    <property type="project" value="UniProtKB-EC"/>
</dbReference>
<comment type="similarity">
    <text evidence="1">Belongs to the phosphoglycerate mutase family. BPG-dependent PGAM subfamily.</text>
</comment>
<dbReference type="NCBIfam" id="TIGR01258">
    <property type="entry name" value="pgm_1"/>
    <property type="match status" value="1"/>
</dbReference>
<evidence type="ECO:0000256" key="4">
    <source>
        <dbReference type="ARBA" id="ARBA00023235"/>
    </source>
</evidence>
<dbReference type="CDD" id="cd07067">
    <property type="entry name" value="HP_PGM_like"/>
    <property type="match status" value="1"/>
</dbReference>
<dbReference type="Gene3D" id="3.40.50.1240">
    <property type="entry name" value="Phosphoglycerate mutase-like"/>
    <property type="match status" value="1"/>
</dbReference>
<feature type="site" description="Transition state stabilizer" evidence="5">
    <location>
        <position position="101"/>
    </location>
</feature>
<evidence type="ECO:0000313" key="6">
    <source>
        <dbReference type="EMBL" id="KAK7873105.1"/>
    </source>
</evidence>
<dbReference type="SUPFAM" id="SSF53254">
    <property type="entry name" value="Phosphoglycerate mutase-like"/>
    <property type="match status" value="1"/>
</dbReference>
<reference evidence="6 7" key="1">
    <citation type="submission" date="2024-03" db="EMBL/GenBank/DDBJ databases">
        <title>The genome assembly and annotation of the cricket Gryllus longicercus Weissman &amp; Gray.</title>
        <authorList>
            <person name="Szrajer S."/>
            <person name="Gray D."/>
            <person name="Ylla G."/>
        </authorList>
    </citation>
    <scope>NUCLEOTIDE SEQUENCE [LARGE SCALE GENOMIC DNA]</scope>
    <source>
        <strain evidence="6">DAG 2021-001</strain>
        <tissue evidence="6">Whole body minus gut</tissue>
    </source>
</reference>
<gene>
    <name evidence="6" type="ORF">R5R35_006335</name>
</gene>
<keyword evidence="4" id="KW-0413">Isomerase</keyword>
<dbReference type="InterPro" id="IPR013078">
    <property type="entry name" value="His_Pase_superF_clade-1"/>
</dbReference>
<organism evidence="6 7">
    <name type="scientific">Gryllus longicercus</name>
    <dbReference type="NCBI Taxonomy" id="2509291"/>
    <lineage>
        <taxon>Eukaryota</taxon>
        <taxon>Metazoa</taxon>
        <taxon>Ecdysozoa</taxon>
        <taxon>Arthropoda</taxon>
        <taxon>Hexapoda</taxon>
        <taxon>Insecta</taxon>
        <taxon>Pterygota</taxon>
        <taxon>Neoptera</taxon>
        <taxon>Polyneoptera</taxon>
        <taxon>Orthoptera</taxon>
        <taxon>Ensifera</taxon>
        <taxon>Gryllidea</taxon>
        <taxon>Grylloidea</taxon>
        <taxon>Gryllidae</taxon>
        <taxon>Gryllinae</taxon>
        <taxon>Gryllus</taxon>
    </lineage>
</organism>
<dbReference type="EC" id="5.4.2.11" evidence="2"/>
<accession>A0AAN9ZH02</accession>
<evidence type="ECO:0000256" key="5">
    <source>
        <dbReference type="PIRSR" id="PIRSR613078-3"/>
    </source>
</evidence>
<keyword evidence="3" id="KW-0324">Glycolysis</keyword>
<dbReference type="AlphaFoldDB" id="A0AAN9ZH02"/>
<dbReference type="EMBL" id="JAZDUA010000016">
    <property type="protein sequence ID" value="KAK7873105.1"/>
    <property type="molecule type" value="Genomic_DNA"/>
</dbReference>
<dbReference type="Pfam" id="PF00300">
    <property type="entry name" value="His_Phos_1"/>
    <property type="match status" value="1"/>
</dbReference>
<evidence type="ECO:0000256" key="1">
    <source>
        <dbReference type="ARBA" id="ARBA00006717"/>
    </source>
</evidence>
<evidence type="ECO:0000256" key="2">
    <source>
        <dbReference type="ARBA" id="ARBA00012028"/>
    </source>
</evidence>
<proteinExistence type="inferred from homology"/>